<evidence type="ECO:0000313" key="2">
    <source>
        <dbReference type="EMBL" id="CAB3639010.1"/>
    </source>
</evidence>
<feature type="transmembrane region" description="Helical" evidence="1">
    <location>
        <begin position="199"/>
        <end position="218"/>
    </location>
</feature>
<keyword evidence="1" id="KW-0472">Membrane</keyword>
<accession>A0A6J4ZUT8</accession>
<proteinExistence type="predicted"/>
<keyword evidence="1" id="KW-1133">Transmembrane helix</keyword>
<organism evidence="2 3">
    <name type="scientific">Paraburkholderia sediminicola</name>
    <dbReference type="NCBI Taxonomy" id="458836"/>
    <lineage>
        <taxon>Bacteria</taxon>
        <taxon>Pseudomonadati</taxon>
        <taxon>Pseudomonadota</taxon>
        <taxon>Betaproteobacteria</taxon>
        <taxon>Burkholderiales</taxon>
        <taxon>Burkholderiaceae</taxon>
        <taxon>Paraburkholderia</taxon>
    </lineage>
</organism>
<dbReference type="EMBL" id="CADIKC010000001">
    <property type="protein sequence ID" value="CAB3639010.1"/>
    <property type="molecule type" value="Genomic_DNA"/>
</dbReference>
<evidence type="ECO:0000313" key="3">
    <source>
        <dbReference type="Proteomes" id="UP000494255"/>
    </source>
</evidence>
<reference evidence="2 3" key="1">
    <citation type="submission" date="2020-04" db="EMBL/GenBank/DDBJ databases">
        <authorList>
            <person name="De Canck E."/>
        </authorList>
    </citation>
    <scope>NUCLEOTIDE SEQUENCE [LARGE SCALE GENOMIC DNA]</scope>
    <source>
        <strain evidence="2 3">LMG 24238</strain>
    </source>
</reference>
<protein>
    <submittedName>
        <fullName evidence="2">Uncharacterized protein</fullName>
    </submittedName>
</protein>
<name>A0A6J4ZUT8_9BURK</name>
<dbReference type="AlphaFoldDB" id="A0A6J4ZUT8"/>
<keyword evidence="1" id="KW-0812">Transmembrane</keyword>
<dbReference type="Proteomes" id="UP000494255">
    <property type="component" value="Unassembled WGS sequence"/>
</dbReference>
<evidence type="ECO:0000256" key="1">
    <source>
        <dbReference type="SAM" id="Phobius"/>
    </source>
</evidence>
<sequence>MRIYADWSYPRHDRVTALRKFDRPLRVGCCRSQTCAVQVRALCMRHACDHNLAFEACLSLSSQLLKNPETCDHAYGQQNKQNWKRREQHKSTAKIVAASHGMPWLEDAVVREQVKECAPGNQCYENPDTNRKRVQCTFLNRAYFSFVVLSHWQPRTSFQNTRIVARAERPERLLLNDTNVPSGSANYGVRFMGRPTKKMIRVALAICTICVVIGVYYFRWQGVDTSIANAPDYPSAGGIR</sequence>
<gene>
    <name evidence="2" type="ORF">LMG24238_00106</name>
</gene>
<keyword evidence="3" id="KW-1185">Reference proteome</keyword>